<keyword evidence="1" id="KW-0472">Membrane</keyword>
<keyword evidence="1" id="KW-1133">Transmembrane helix</keyword>
<feature type="transmembrane region" description="Helical" evidence="1">
    <location>
        <begin position="208"/>
        <end position="231"/>
    </location>
</feature>
<organism evidence="2 3">
    <name type="scientific">Triparma retinervis</name>
    <dbReference type="NCBI Taxonomy" id="2557542"/>
    <lineage>
        <taxon>Eukaryota</taxon>
        <taxon>Sar</taxon>
        <taxon>Stramenopiles</taxon>
        <taxon>Ochrophyta</taxon>
        <taxon>Bolidophyceae</taxon>
        <taxon>Parmales</taxon>
        <taxon>Triparmaceae</taxon>
        <taxon>Triparma</taxon>
    </lineage>
</organism>
<name>A0A9W7DQ51_9STRA</name>
<feature type="transmembrane region" description="Helical" evidence="1">
    <location>
        <begin position="303"/>
        <end position="324"/>
    </location>
</feature>
<gene>
    <name evidence="2" type="ORF">TrRE_jg8158</name>
</gene>
<protein>
    <submittedName>
        <fullName evidence="2">Uncharacterized protein</fullName>
    </submittedName>
</protein>
<feature type="transmembrane region" description="Helical" evidence="1">
    <location>
        <begin position="330"/>
        <end position="350"/>
    </location>
</feature>
<evidence type="ECO:0000313" key="3">
    <source>
        <dbReference type="Proteomes" id="UP001165082"/>
    </source>
</evidence>
<evidence type="ECO:0000313" key="2">
    <source>
        <dbReference type="EMBL" id="GMH46678.1"/>
    </source>
</evidence>
<comment type="caution">
    <text evidence="2">The sequence shown here is derived from an EMBL/GenBank/DDBJ whole genome shotgun (WGS) entry which is preliminary data.</text>
</comment>
<reference evidence="2" key="1">
    <citation type="submission" date="2022-07" db="EMBL/GenBank/DDBJ databases">
        <title>Genome analysis of Parmales, a sister group of diatoms, reveals the evolutionary specialization of diatoms from phago-mixotrophs to photoautotrophs.</title>
        <authorList>
            <person name="Ban H."/>
            <person name="Sato S."/>
            <person name="Yoshikawa S."/>
            <person name="Kazumasa Y."/>
            <person name="Nakamura Y."/>
            <person name="Ichinomiya M."/>
            <person name="Saitoh K."/>
            <person name="Sato N."/>
            <person name="Blanc-Mathieu R."/>
            <person name="Endo H."/>
            <person name="Kuwata A."/>
            <person name="Ogata H."/>
        </authorList>
    </citation>
    <scope>NUCLEOTIDE SEQUENCE</scope>
</reference>
<evidence type="ECO:0000256" key="1">
    <source>
        <dbReference type="SAM" id="Phobius"/>
    </source>
</evidence>
<proteinExistence type="predicted"/>
<keyword evidence="3" id="KW-1185">Reference proteome</keyword>
<dbReference type="AlphaFoldDB" id="A0A9W7DQ51"/>
<sequence>MGALTTLYTVLGLVSLSLSIFGAARVTVLEIICLTLTSVQVGWAAHAAREAAIWSTEGSVMQHAWMLNLFILRQTPILVKGKGKISGGEALRKMLKATKSTSRGVYLSQGTPQSFMTKQLLKGEKEMGTKTGRVRGRMSTLAEEWESTGADSLNVQTSRVNKRFNLLHFDAEKIAPLIVAVVLLTLPTVVRETRGDESILTTTSGFNIAAEIIIAVQILIAVYYISLVILLHADVDLKMVRSWTRFLLDSVSIGEGRSGRNVDADGEEFRLELNSIDAVEGFAAFYKFVSSHSVLIMNFHARAFAPMSLVCVSAVVVLFVASIFNMEIDVWNSYLCCVAILCNITLYRGLMFISQADSKLYKGVLRCLRSQISMNRKTVLMDGVYMERSLGDEEVKEMRAANEAIDIMIQEIVANHDSIKLYGVIPLTTEHVIKGGGAIAAGIFTTVLRSAMNF</sequence>
<keyword evidence="1" id="KW-0812">Transmembrane</keyword>
<dbReference type="EMBL" id="BRXZ01001805">
    <property type="protein sequence ID" value="GMH46678.1"/>
    <property type="molecule type" value="Genomic_DNA"/>
</dbReference>
<dbReference type="Proteomes" id="UP001165082">
    <property type="component" value="Unassembled WGS sequence"/>
</dbReference>
<accession>A0A9W7DQ51</accession>